<protein>
    <submittedName>
        <fullName evidence="1">Multidrug ABC transporter ATP-binding protein</fullName>
    </submittedName>
</protein>
<gene>
    <name evidence="1" type="ORF">B1P95_01545</name>
</gene>
<dbReference type="FunFam" id="3.40.50.300:FF:000011">
    <property type="entry name" value="Putative ABC transporter ATP-binding component"/>
    <property type="match status" value="1"/>
</dbReference>
<dbReference type="AlphaFoldDB" id="A0A133MWQ0"/>
<dbReference type="SUPFAM" id="SSF52540">
    <property type="entry name" value="P-loop containing nucleoside triphosphate hydrolases"/>
    <property type="match status" value="2"/>
</dbReference>
<dbReference type="EMBL" id="MVGJ01000008">
    <property type="protein sequence ID" value="OOL83897.1"/>
    <property type="molecule type" value="Genomic_DNA"/>
</dbReference>
<dbReference type="Pfam" id="PF12848">
    <property type="entry name" value="ABC_tran_Xtn"/>
    <property type="match status" value="1"/>
</dbReference>
<dbReference type="PROSITE" id="PS50893">
    <property type="entry name" value="ABC_TRANSPORTER_2"/>
    <property type="match status" value="2"/>
</dbReference>
<dbReference type="GO" id="GO:0016887">
    <property type="term" value="F:ATP hydrolysis activity"/>
    <property type="evidence" value="ECO:0007669"/>
    <property type="project" value="InterPro"/>
</dbReference>
<keyword evidence="1" id="KW-0067">ATP-binding</keyword>
<comment type="caution">
    <text evidence="1">The sequence shown here is derived from an EMBL/GenBank/DDBJ whole genome shotgun (WGS) entry which is preliminary data.</text>
</comment>
<evidence type="ECO:0000313" key="1">
    <source>
        <dbReference type="EMBL" id="OOL83897.1"/>
    </source>
</evidence>
<dbReference type="InterPro" id="IPR003593">
    <property type="entry name" value="AAA+_ATPase"/>
</dbReference>
<accession>A0A133MWQ0</accession>
<evidence type="ECO:0000313" key="2">
    <source>
        <dbReference type="Proteomes" id="UP000191171"/>
    </source>
</evidence>
<dbReference type="InterPro" id="IPR051309">
    <property type="entry name" value="ABCF_ATPase"/>
</dbReference>
<proteinExistence type="predicted"/>
<dbReference type="CDD" id="cd03221">
    <property type="entry name" value="ABCF_EF-3"/>
    <property type="match status" value="2"/>
</dbReference>
<dbReference type="Proteomes" id="UP000191171">
    <property type="component" value="Unassembled WGS sequence"/>
</dbReference>
<dbReference type="PANTHER" id="PTHR42855">
    <property type="entry name" value="ABC TRANSPORTER ATP-BINDING SUBUNIT"/>
    <property type="match status" value="1"/>
</dbReference>
<dbReference type="InterPro" id="IPR003439">
    <property type="entry name" value="ABC_transporter-like_ATP-bd"/>
</dbReference>
<reference evidence="1 2" key="1">
    <citation type="submission" date="2017-02" db="EMBL/GenBank/DDBJ databases">
        <title>Clonality and virulence of isolates of VRE in Hematopoietic Stem Cell Transplanted (HSCT) patients.</title>
        <authorList>
            <person name="Marchi A.P."/>
            <person name="Martins R.C."/>
            <person name="Marie S.K."/>
            <person name="Levin A.S."/>
            <person name="Costa S.F."/>
        </authorList>
    </citation>
    <scope>NUCLEOTIDE SEQUENCE [LARGE SCALE GENOMIC DNA]</scope>
    <source>
        <strain evidence="1 2">LIM1759</strain>
    </source>
</reference>
<name>A0A133MWQ0_ENTFC</name>
<sequence>MDALCLQFFYEKGVIMSILTLNNITQQFGDKILYEGVDLQLNAGEHLGLIGQNGAGKSTLIKIITGEILPDDGQIHWQKNIHKGYLDQYVEVDETLTIEEFLKTAYAKEYEKEEKIAFLYQTYSETFDDSLLEKAGKLQTELDQGVFYQIDTLVAEMSSGLGIDVLGLDSLLKNLSGGQRSKVILAKLLLENPDVLILDEPTNHLDDQHIQWLTQFLQDFDGAYIVISHDQEFLDQITTHIADIEFGKITKYTGHLKQALKQKEQNRESYLRQYHAQQKQIEKTEAYIRKYKAGSRSTMAKSRQKQLDKIERLTPPASASKAVFDFPFSPIVTTLAVETTDLVIGYDRPLLAPINLTIRFGENIAIRGFNGIGKSTLLKTLIGEIEKISGDFHFPDNTKINYFSQDLYWENPLETPLQYLSSQFPKATIKELRRQLAKAGLVNQLASEPLTTLSGGEQTKVKLAQLTMNQGNLLILDEPTNHIDQETKESLQDGIQKFPGTVIIVSHEQEFYQDLVQRVIEIEPK</sequence>
<dbReference type="Pfam" id="PF00005">
    <property type="entry name" value="ABC_tran"/>
    <property type="match status" value="2"/>
</dbReference>
<dbReference type="PANTHER" id="PTHR42855:SF2">
    <property type="entry name" value="DRUG RESISTANCE ABC TRANSPORTER,ATP-BINDING PROTEIN"/>
    <property type="match status" value="1"/>
</dbReference>
<dbReference type="InterPro" id="IPR017871">
    <property type="entry name" value="ABC_transporter-like_CS"/>
</dbReference>
<dbReference type="PROSITE" id="PS00211">
    <property type="entry name" value="ABC_TRANSPORTER_1"/>
    <property type="match status" value="2"/>
</dbReference>
<keyword evidence="1" id="KW-0547">Nucleotide-binding</keyword>
<organism evidence="1 2">
    <name type="scientific">Enterococcus faecium</name>
    <name type="common">Streptococcus faecium</name>
    <dbReference type="NCBI Taxonomy" id="1352"/>
    <lineage>
        <taxon>Bacteria</taxon>
        <taxon>Bacillati</taxon>
        <taxon>Bacillota</taxon>
        <taxon>Bacilli</taxon>
        <taxon>Lactobacillales</taxon>
        <taxon>Enterococcaceae</taxon>
        <taxon>Enterococcus</taxon>
    </lineage>
</organism>
<dbReference type="Gene3D" id="3.40.50.300">
    <property type="entry name" value="P-loop containing nucleotide triphosphate hydrolases"/>
    <property type="match status" value="2"/>
</dbReference>
<dbReference type="GO" id="GO:0005524">
    <property type="term" value="F:ATP binding"/>
    <property type="evidence" value="ECO:0007669"/>
    <property type="project" value="UniProtKB-KW"/>
</dbReference>
<dbReference type="InterPro" id="IPR027417">
    <property type="entry name" value="P-loop_NTPase"/>
</dbReference>
<dbReference type="InterPro" id="IPR032781">
    <property type="entry name" value="ABC_tran_Xtn"/>
</dbReference>
<dbReference type="SMART" id="SM00382">
    <property type="entry name" value="AAA"/>
    <property type="match status" value="2"/>
</dbReference>